<dbReference type="KEGG" id="sfy:GFH48_19020"/>
<dbReference type="Proteomes" id="UP000326179">
    <property type="component" value="Chromosome"/>
</dbReference>
<keyword evidence="2" id="KW-1133">Transmembrane helix</keyword>
<dbReference type="EMBL" id="CP045643">
    <property type="protein sequence ID" value="QFZ75081.1"/>
    <property type="molecule type" value="Genomic_DNA"/>
</dbReference>
<dbReference type="RefSeq" id="WP_153289357.1">
    <property type="nucleotide sequence ID" value="NZ_CP045643.1"/>
</dbReference>
<evidence type="ECO:0000313" key="4">
    <source>
        <dbReference type="Proteomes" id="UP000326179"/>
    </source>
</evidence>
<gene>
    <name evidence="3" type="ORF">GFH48_19020</name>
</gene>
<keyword evidence="2" id="KW-0812">Transmembrane</keyword>
<proteinExistence type="predicted"/>
<keyword evidence="2" id="KW-0472">Membrane</keyword>
<dbReference type="AlphaFoldDB" id="A0A5Q0LDT4"/>
<sequence>MSRIRRAAARLARPFRRTAPHTGRRPAAPFWVRGLTAGGRPIVLGVALLMCAPGEYHLAETAGWNDPFTYGMPVVLSAYAGIAAAVASTRRPGDRGRWSAIIGACLALGLAMAAQVVSHLITTGHVIADQPVLIAVTSLVPPAVVGHLLHLAASPPDAHQDAEDAPEFTPVPSVRTVPDVVPVGARLLPITTPPAPTVTLEREDQQDALGTPELPPGTDQDAEDADDGPLPEPPLMTSAQVAELYRIEMSTVRSWVALGRLTVHSKDARNRNLFHPDQLPDYGFEAVRS</sequence>
<evidence type="ECO:0000256" key="1">
    <source>
        <dbReference type="SAM" id="MobiDB-lite"/>
    </source>
</evidence>
<evidence type="ECO:0000313" key="3">
    <source>
        <dbReference type="EMBL" id="QFZ75081.1"/>
    </source>
</evidence>
<evidence type="ECO:0008006" key="5">
    <source>
        <dbReference type="Google" id="ProtNLM"/>
    </source>
</evidence>
<evidence type="ECO:0000256" key="2">
    <source>
        <dbReference type="SAM" id="Phobius"/>
    </source>
</evidence>
<feature type="region of interest" description="Disordered" evidence="1">
    <location>
        <begin position="191"/>
        <end position="235"/>
    </location>
</feature>
<keyword evidence="4" id="KW-1185">Reference proteome</keyword>
<feature type="transmembrane region" description="Helical" evidence="2">
    <location>
        <begin position="70"/>
        <end position="88"/>
    </location>
</feature>
<feature type="transmembrane region" description="Helical" evidence="2">
    <location>
        <begin position="100"/>
        <end position="121"/>
    </location>
</feature>
<feature type="compositionally biased region" description="Acidic residues" evidence="1">
    <location>
        <begin position="220"/>
        <end position="229"/>
    </location>
</feature>
<accession>A0A5Q0LDT4</accession>
<reference evidence="3 4" key="1">
    <citation type="submission" date="2019-10" db="EMBL/GenBank/DDBJ databases">
        <title>A novel species.</title>
        <authorList>
            <person name="Gao J."/>
        </authorList>
    </citation>
    <scope>NUCLEOTIDE SEQUENCE [LARGE SCALE GENOMIC DNA]</scope>
    <source>
        <strain evidence="3 4">QMT-28</strain>
    </source>
</reference>
<protein>
    <recommendedName>
        <fullName evidence="5">Helix-turn-helix domain-containing protein</fullName>
    </recommendedName>
</protein>
<feature type="transmembrane region" description="Helical" evidence="2">
    <location>
        <begin position="30"/>
        <end position="50"/>
    </location>
</feature>
<organism evidence="3 4">
    <name type="scientific">Streptomyces fagopyri</name>
    <dbReference type="NCBI Taxonomy" id="2662397"/>
    <lineage>
        <taxon>Bacteria</taxon>
        <taxon>Bacillati</taxon>
        <taxon>Actinomycetota</taxon>
        <taxon>Actinomycetes</taxon>
        <taxon>Kitasatosporales</taxon>
        <taxon>Streptomycetaceae</taxon>
        <taxon>Streptomyces</taxon>
    </lineage>
</organism>
<name>A0A5Q0LDT4_9ACTN</name>